<dbReference type="AlphaFoldDB" id="A0A2P2P4Z6"/>
<name>A0A2P2P4Z6_RHIMU</name>
<accession>A0A2P2P4Z6</accession>
<evidence type="ECO:0000313" key="1">
    <source>
        <dbReference type="EMBL" id="MBX49846.1"/>
    </source>
</evidence>
<protein>
    <submittedName>
        <fullName evidence="1">Uncharacterized protein</fullName>
    </submittedName>
</protein>
<dbReference type="EMBL" id="GGEC01069362">
    <property type="protein sequence ID" value="MBX49846.1"/>
    <property type="molecule type" value="Transcribed_RNA"/>
</dbReference>
<reference evidence="1" key="1">
    <citation type="submission" date="2018-02" db="EMBL/GenBank/DDBJ databases">
        <title>Rhizophora mucronata_Transcriptome.</title>
        <authorList>
            <person name="Meera S.P."/>
            <person name="Sreeshan A."/>
            <person name="Augustine A."/>
        </authorList>
    </citation>
    <scope>NUCLEOTIDE SEQUENCE</scope>
    <source>
        <tissue evidence="1">Leaf</tissue>
    </source>
</reference>
<sequence length="51" mass="5504">MQLYGLEMSRRKWVTALMTASPSSASMQGLVVTLPDLLTIAASLTYLSSVL</sequence>
<organism evidence="1">
    <name type="scientific">Rhizophora mucronata</name>
    <name type="common">Asiatic mangrove</name>
    <dbReference type="NCBI Taxonomy" id="61149"/>
    <lineage>
        <taxon>Eukaryota</taxon>
        <taxon>Viridiplantae</taxon>
        <taxon>Streptophyta</taxon>
        <taxon>Embryophyta</taxon>
        <taxon>Tracheophyta</taxon>
        <taxon>Spermatophyta</taxon>
        <taxon>Magnoliopsida</taxon>
        <taxon>eudicotyledons</taxon>
        <taxon>Gunneridae</taxon>
        <taxon>Pentapetalae</taxon>
        <taxon>rosids</taxon>
        <taxon>fabids</taxon>
        <taxon>Malpighiales</taxon>
        <taxon>Rhizophoraceae</taxon>
        <taxon>Rhizophora</taxon>
    </lineage>
</organism>
<proteinExistence type="predicted"/>